<comment type="caution">
    <text evidence="1">The sequence shown here is derived from an EMBL/GenBank/DDBJ whole genome shotgun (WGS) entry which is preliminary data.</text>
</comment>
<proteinExistence type="predicted"/>
<dbReference type="InterPro" id="IPR029063">
    <property type="entry name" value="SAM-dependent_MTases_sf"/>
</dbReference>
<dbReference type="EMBL" id="PRDM01000006">
    <property type="protein sequence ID" value="MBE8727796.1"/>
    <property type="molecule type" value="Genomic_DNA"/>
</dbReference>
<keyword evidence="2" id="KW-1185">Reference proteome</keyword>
<name>A0ABR9TQZ4_9FLAO</name>
<dbReference type="SUPFAM" id="SSF53335">
    <property type="entry name" value="S-adenosyl-L-methionine-dependent methyltransferases"/>
    <property type="match status" value="1"/>
</dbReference>
<evidence type="ECO:0008006" key="3">
    <source>
        <dbReference type="Google" id="ProtNLM"/>
    </source>
</evidence>
<reference evidence="1 2" key="1">
    <citation type="submission" date="2018-07" db="EMBL/GenBank/DDBJ databases">
        <title>Genome assembly of strain KB82.</title>
        <authorList>
            <person name="Kukolya J."/>
            <person name="Horvath B."/>
            <person name="Nagy I."/>
            <person name="Toth A."/>
        </authorList>
    </citation>
    <scope>NUCLEOTIDE SEQUENCE [LARGE SCALE GENOMIC DNA]</scope>
    <source>
        <strain evidence="1 2">Kb82</strain>
    </source>
</reference>
<dbReference type="Proteomes" id="UP000640614">
    <property type="component" value="Unassembled WGS sequence"/>
</dbReference>
<dbReference type="RefSeq" id="WP_194140925.1">
    <property type="nucleotide sequence ID" value="NZ_PRDM01000006.1"/>
</dbReference>
<gene>
    <name evidence="1" type="ORF">C4F50_23005</name>
</gene>
<dbReference type="Gene3D" id="3.40.50.150">
    <property type="entry name" value="Vaccinia Virus protein VP39"/>
    <property type="match status" value="1"/>
</dbReference>
<sequence length="287" mass="33727">MKHSTKTRIFKVLSILPNTIGYNLYHFLQNSTSKLTIDKKINAAYGTYKTVVRILKENGKSLDGIRIGELGSGWVPVFPYQLILEGGVKHVDTYDINEHYNLKQIKELNEYYKQRDAFELQSESKYPLLKGVSYYPKTNICNGNLQDIDLVLSRFVLEHVPPNDIREIHNFLFSSLKSGSYILHLISPSDHRAYSDSSLSLQDFLKYSQEEWDKIQTKFDYHNRLRLPQYLDLFRDQFEIVHFEHDKINTESKSYKKFKELNIHSDFKKYNDQELMAGSINILLKKK</sequence>
<evidence type="ECO:0000313" key="2">
    <source>
        <dbReference type="Proteomes" id="UP000640614"/>
    </source>
</evidence>
<protein>
    <recommendedName>
        <fullName evidence="3">Methyltransferase domain-containing protein</fullName>
    </recommendedName>
</protein>
<accession>A0ABR9TQZ4</accession>
<organism evidence="1 2">
    <name type="scientific">Flavobacterium hungaricum</name>
    <dbReference type="NCBI Taxonomy" id="2082725"/>
    <lineage>
        <taxon>Bacteria</taxon>
        <taxon>Pseudomonadati</taxon>
        <taxon>Bacteroidota</taxon>
        <taxon>Flavobacteriia</taxon>
        <taxon>Flavobacteriales</taxon>
        <taxon>Flavobacteriaceae</taxon>
        <taxon>Flavobacterium</taxon>
    </lineage>
</organism>
<evidence type="ECO:0000313" key="1">
    <source>
        <dbReference type="EMBL" id="MBE8727796.1"/>
    </source>
</evidence>